<dbReference type="RefSeq" id="XP_022112262.1">
    <property type="nucleotide sequence ID" value="XM_022256570.1"/>
</dbReference>
<name>A0A8B8A4E8_ACAPL</name>
<evidence type="ECO:0000256" key="1">
    <source>
        <dbReference type="ARBA" id="ARBA00022723"/>
    </source>
</evidence>
<dbReference type="SUPFAM" id="SSF48452">
    <property type="entry name" value="TPR-like"/>
    <property type="match status" value="1"/>
</dbReference>
<dbReference type="GO" id="GO:0008270">
    <property type="term" value="F:zinc ion binding"/>
    <property type="evidence" value="ECO:0007669"/>
    <property type="project" value="UniProtKB-KW"/>
</dbReference>
<dbReference type="PANTHER" id="PTHR14928:SF16">
    <property type="entry name" value="C3H1-TYPE DOMAIN-CONTAINING PROTEIN"/>
    <property type="match status" value="1"/>
</dbReference>
<dbReference type="AlphaFoldDB" id="A0A8B8A4E8"/>
<feature type="compositionally biased region" description="Acidic residues" evidence="5">
    <location>
        <begin position="253"/>
        <end position="264"/>
    </location>
</feature>
<dbReference type="InterPro" id="IPR039691">
    <property type="entry name" value="ZC3H7A/B"/>
</dbReference>
<evidence type="ECO:0000259" key="6">
    <source>
        <dbReference type="PROSITE" id="PS50103"/>
    </source>
</evidence>
<evidence type="ECO:0000256" key="3">
    <source>
        <dbReference type="ARBA" id="ARBA00022833"/>
    </source>
</evidence>
<feature type="compositionally biased region" description="Basic residues" evidence="5">
    <location>
        <begin position="224"/>
        <end position="246"/>
    </location>
</feature>
<dbReference type="PROSITE" id="PS50103">
    <property type="entry name" value="ZF_C3H1"/>
    <property type="match status" value="2"/>
</dbReference>
<dbReference type="RefSeq" id="XP_022112260.1">
    <property type="nucleotide sequence ID" value="XM_022256568.1"/>
</dbReference>
<evidence type="ECO:0000313" key="7">
    <source>
        <dbReference type="Proteomes" id="UP000694845"/>
    </source>
</evidence>
<dbReference type="InterPro" id="IPR000571">
    <property type="entry name" value="Znf_CCCH"/>
</dbReference>
<feature type="compositionally biased region" description="Polar residues" evidence="5">
    <location>
        <begin position="308"/>
        <end position="323"/>
    </location>
</feature>
<dbReference type="Gene3D" id="1.25.40.10">
    <property type="entry name" value="Tetratricopeptide repeat domain"/>
    <property type="match status" value="1"/>
</dbReference>
<keyword evidence="3 4" id="KW-0862">Zinc</keyword>
<keyword evidence="7" id="KW-1185">Reference proteome</keyword>
<evidence type="ECO:0000256" key="5">
    <source>
        <dbReference type="SAM" id="MobiDB-lite"/>
    </source>
</evidence>
<dbReference type="GO" id="GO:0035198">
    <property type="term" value="F:miRNA binding"/>
    <property type="evidence" value="ECO:0007669"/>
    <property type="project" value="InterPro"/>
</dbReference>
<keyword evidence="1 4" id="KW-0479">Metal-binding</keyword>
<evidence type="ECO:0000313" key="10">
    <source>
        <dbReference type="RefSeq" id="XP_022112262.1"/>
    </source>
</evidence>
<evidence type="ECO:0000256" key="2">
    <source>
        <dbReference type="ARBA" id="ARBA00022771"/>
    </source>
</evidence>
<feature type="region of interest" description="Disordered" evidence="5">
    <location>
        <begin position="186"/>
        <end position="209"/>
    </location>
</feature>
<evidence type="ECO:0000313" key="9">
    <source>
        <dbReference type="RefSeq" id="XP_022112261.1"/>
    </source>
</evidence>
<dbReference type="Proteomes" id="UP000694845">
    <property type="component" value="Unplaced"/>
</dbReference>
<feature type="compositionally biased region" description="Polar residues" evidence="5">
    <location>
        <begin position="283"/>
        <end position="296"/>
    </location>
</feature>
<feature type="domain" description="C3H1-type" evidence="6">
    <location>
        <begin position="557"/>
        <end position="581"/>
    </location>
</feature>
<protein>
    <submittedName>
        <fullName evidence="8 9">Uncharacterized protein LOC110991259 isoform X1</fullName>
    </submittedName>
</protein>
<dbReference type="PANTHER" id="PTHR14928">
    <property type="entry name" value="MICRO-RNA BINDING ZINC FINGER CCCH DOMAIN-CONTAINING PROTEIN 7"/>
    <property type="match status" value="1"/>
</dbReference>
<feature type="region of interest" description="Disordered" evidence="5">
    <location>
        <begin position="612"/>
        <end position="640"/>
    </location>
</feature>
<reference evidence="8 9" key="1">
    <citation type="submission" date="2025-04" db="UniProtKB">
        <authorList>
            <consortium name="RefSeq"/>
        </authorList>
    </citation>
    <scope>IDENTIFICATION</scope>
</reference>
<dbReference type="InterPro" id="IPR036855">
    <property type="entry name" value="Znf_CCCH_sf"/>
</dbReference>
<organism evidence="7 10">
    <name type="scientific">Acanthaster planci</name>
    <name type="common">Crown-of-thorns starfish</name>
    <dbReference type="NCBI Taxonomy" id="133434"/>
    <lineage>
        <taxon>Eukaryota</taxon>
        <taxon>Metazoa</taxon>
        <taxon>Echinodermata</taxon>
        <taxon>Eleutherozoa</taxon>
        <taxon>Asterozoa</taxon>
        <taxon>Asteroidea</taxon>
        <taxon>Valvatacea</taxon>
        <taxon>Valvatida</taxon>
        <taxon>Acanthasteridae</taxon>
        <taxon>Acanthaster</taxon>
    </lineage>
</organism>
<feature type="compositionally biased region" description="Polar residues" evidence="5">
    <location>
        <begin position="195"/>
        <end position="205"/>
    </location>
</feature>
<evidence type="ECO:0000256" key="4">
    <source>
        <dbReference type="PROSITE-ProRule" id="PRU00723"/>
    </source>
</evidence>
<dbReference type="GO" id="GO:0035196">
    <property type="term" value="P:miRNA processing"/>
    <property type="evidence" value="ECO:0007669"/>
    <property type="project" value="TreeGrafter"/>
</dbReference>
<feature type="region of interest" description="Disordered" evidence="5">
    <location>
        <begin position="814"/>
        <end position="845"/>
    </location>
</feature>
<feature type="zinc finger region" description="C3H1-type" evidence="4">
    <location>
        <begin position="557"/>
        <end position="581"/>
    </location>
</feature>
<dbReference type="RefSeq" id="XP_022112261.1">
    <property type="nucleotide sequence ID" value="XM_022256569.1"/>
</dbReference>
<proteinExistence type="predicted"/>
<dbReference type="GeneID" id="110991259"/>
<feature type="compositionally biased region" description="Polar residues" evidence="5">
    <location>
        <begin position="621"/>
        <end position="634"/>
    </location>
</feature>
<evidence type="ECO:0000313" key="8">
    <source>
        <dbReference type="RefSeq" id="XP_022112260.1"/>
    </source>
</evidence>
<feature type="region of interest" description="Disordered" evidence="5">
    <location>
        <begin position="223"/>
        <end position="338"/>
    </location>
</feature>
<dbReference type="OMA" id="ICERYMN"/>
<dbReference type="SUPFAM" id="SSF57667">
    <property type="entry name" value="beta-beta-alpha zinc fingers"/>
    <property type="match status" value="1"/>
</dbReference>
<dbReference type="OrthoDB" id="433738at2759"/>
<accession>A0A8B8A4E8</accession>
<dbReference type="KEGG" id="aplc:110991259"/>
<dbReference type="InterPro" id="IPR011990">
    <property type="entry name" value="TPR-like_helical_dom_sf"/>
</dbReference>
<gene>
    <name evidence="8 9 10" type="primary">LOC110991259</name>
</gene>
<keyword evidence="2 4" id="KW-0863">Zinc-finger</keyword>
<dbReference type="SUPFAM" id="SSF90229">
    <property type="entry name" value="CCCH zinc finger"/>
    <property type="match status" value="1"/>
</dbReference>
<feature type="compositionally biased region" description="Pro residues" evidence="5">
    <location>
        <begin position="818"/>
        <end position="843"/>
    </location>
</feature>
<feature type="zinc finger region" description="C3H1-type" evidence="4">
    <location>
        <begin position="757"/>
        <end position="785"/>
    </location>
</feature>
<dbReference type="InterPro" id="IPR036236">
    <property type="entry name" value="Znf_C2H2_sf"/>
</dbReference>
<dbReference type="Gene3D" id="3.30.160.60">
    <property type="entry name" value="Classic Zinc Finger"/>
    <property type="match status" value="1"/>
</dbReference>
<feature type="domain" description="C3H1-type" evidence="6">
    <location>
        <begin position="757"/>
        <end position="785"/>
    </location>
</feature>
<sequence>MSRARFEREEYINNRLTKLKMTPPELLPHGTLLKQFIRDIQKDIKEEGDELIADGEYQAAGSMLTEAINCKDYLKLAGYSCSTTLDKNLHLLRADCAYKLGYPDAALEDCRSALKVDPNSERASWQEVLARFDIIKQEFHRNKNLDIMIGFEVLLSEKPEKILEHPKVKEVIKELNLILDPHKELNHVRRRPKVKSSQNASSRAQNGVAAGGVAMEWVPDHVKANKKTNQKAKASTKNKKKNKTKPLVRELSSEEEESCEESSYESDASSISTRGTRSDSTRKQTCSAATSSNSRSYGLDDFGPIQLPSKSQSNGATPKATSSGPPPEPPGRRASNELLPTRLPPAIVDYANLYCKVCNMQSNAHKQLLQHLAGAKHMAKQAEFMRTQQGHQSAGVQRAPFKPPPAQRVPAQPQHFTLPTKNTYASLSSPDIQGPRPTMLKSPMAPAANQIHPGLPRPATAASVSARAGNIVPHPKISPQSMEWLKKFTFRLACEKCFPTIAGKFGYKGHRYQPHDNHHCYGGWLICRLGSLSHPSEEIWGKIRCRTKPDFMGPYSLCQQFDSGNPCKVGEDNCWYCHSREELMIWDADRAGSFKGKEIVNFLRYSQGIGVKQPKEEPKQDQSGFTVVSHQGSNRAKPVQPYPGTGMGASKMAPIAVPNAAKAVLPEQPKKKPPVDESLRKWHLMLMARVGGHFLYLCGRCFDGAPPVMALRSPTTPFCSNEEGPHPWEQSKVLVHIFNEKGKARYQKVRPKPKGIPARAYLCYNIQKRFGCRFGDSCKFAHNLIEIEVWEFEVLYSLMRDTIVQLCSEAASRQPAQAPQPPASSAPGPTPKAAPPASQPLPTPSVSQAIPKFNHNIQYVCGLCFSRTNQCVGQNPRKRDNCAGSNPHPWQHKIVVVYSVARKRFFPVKPRHPNLRREIHPILCKHLDKCYRAECMFPHCEEESSLWRYMAQYNREYLVSLMRW</sequence>